<organism evidence="1 2">
    <name type="scientific">Novimethylophilus kurashikiensis</name>
    <dbReference type="NCBI Taxonomy" id="1825523"/>
    <lineage>
        <taxon>Bacteria</taxon>
        <taxon>Pseudomonadati</taxon>
        <taxon>Pseudomonadota</taxon>
        <taxon>Betaproteobacteria</taxon>
        <taxon>Nitrosomonadales</taxon>
        <taxon>Methylophilaceae</taxon>
        <taxon>Novimethylophilus</taxon>
    </lineage>
</organism>
<keyword evidence="2" id="KW-1185">Reference proteome</keyword>
<reference evidence="1 2" key="1">
    <citation type="journal article" date="2018" name="Environ. Microbiol.">
        <title>Isolation and genomic characterization of Novimethylophilus kurashikiensis gen. nov. sp. nov., a new lanthanide-dependent methylotrophic species of Methylophilaceae.</title>
        <authorList>
            <person name="Lv H."/>
            <person name="Sahin N."/>
            <person name="Tani A."/>
        </authorList>
    </citation>
    <scope>NUCLEOTIDE SEQUENCE [LARGE SCALE GENOMIC DNA]</scope>
    <source>
        <strain evidence="1 2">La2-4</strain>
    </source>
</reference>
<evidence type="ECO:0000313" key="1">
    <source>
        <dbReference type="EMBL" id="GBG14825.1"/>
    </source>
</evidence>
<gene>
    <name evidence="1" type="ORF">NMK_2426</name>
</gene>
<protein>
    <submittedName>
        <fullName evidence="1">Diguanylate cyclase</fullName>
    </submittedName>
</protein>
<comment type="caution">
    <text evidence="1">The sequence shown here is derived from an EMBL/GenBank/DDBJ whole genome shotgun (WGS) entry which is preliminary data.</text>
</comment>
<dbReference type="OrthoDB" id="9778690at2"/>
<accession>A0A2R5F9W3</accession>
<dbReference type="RefSeq" id="WP_109016010.1">
    <property type="nucleotide sequence ID" value="NZ_BDOQ01000010.1"/>
</dbReference>
<name>A0A2R5F9W3_9PROT</name>
<evidence type="ECO:0000313" key="2">
    <source>
        <dbReference type="Proteomes" id="UP000245081"/>
    </source>
</evidence>
<dbReference type="AlphaFoldDB" id="A0A2R5F9W3"/>
<dbReference type="EMBL" id="BDOQ01000010">
    <property type="protein sequence ID" value="GBG14825.1"/>
    <property type="molecule type" value="Genomic_DNA"/>
</dbReference>
<dbReference type="Proteomes" id="UP000245081">
    <property type="component" value="Unassembled WGS sequence"/>
</dbReference>
<sequence>MLKDVYPYRKLIADESVTMQNGRTFRFIAYGEVAGEPDAKRAAAVFDEDHKLVLVDGLFADAQTPEQLMSSLQGLLKADLPELVRTINTHPEARHQMTADGGIPW</sequence>
<proteinExistence type="predicted"/>